<proteinExistence type="predicted"/>
<dbReference type="InterPro" id="IPR001466">
    <property type="entry name" value="Beta-lactam-related"/>
</dbReference>
<feature type="domain" description="Beta-lactamase-related" evidence="2">
    <location>
        <begin position="102"/>
        <end position="402"/>
    </location>
</feature>
<protein>
    <submittedName>
        <fullName evidence="4">Beta-lactamase 2</fullName>
    </submittedName>
</protein>
<dbReference type="Proteomes" id="UP000554235">
    <property type="component" value="Unassembled WGS sequence"/>
</dbReference>
<dbReference type="PANTHER" id="PTHR22935">
    <property type="entry name" value="PENICILLIN-BINDING PROTEIN"/>
    <property type="match status" value="1"/>
</dbReference>
<dbReference type="InterPro" id="IPR012338">
    <property type="entry name" value="Beta-lactam/transpept-like"/>
</dbReference>
<dbReference type="Pfam" id="PF00144">
    <property type="entry name" value="Beta-lactamase"/>
    <property type="match status" value="1"/>
</dbReference>
<dbReference type="OrthoDB" id="10250282at2759"/>
<feature type="signal peptide" evidence="1">
    <location>
        <begin position="1"/>
        <end position="23"/>
    </location>
</feature>
<feature type="chain" id="PRO_5034558567" evidence="1">
    <location>
        <begin position="24"/>
        <end position="577"/>
    </location>
</feature>
<dbReference type="AlphaFoldDB" id="A0A8H4LC59"/>
<evidence type="ECO:0000256" key="1">
    <source>
        <dbReference type="SAM" id="SignalP"/>
    </source>
</evidence>
<dbReference type="Gene3D" id="3.40.710.10">
    <property type="entry name" value="DD-peptidase/beta-lactamase superfamily"/>
    <property type="match status" value="1"/>
</dbReference>
<name>A0A8H4LC59_9HYPO</name>
<dbReference type="PANTHER" id="PTHR22935:SF97">
    <property type="entry name" value="BETA-LACTAMASE-RELATED DOMAIN-CONTAINING PROTEIN"/>
    <property type="match status" value="1"/>
</dbReference>
<keyword evidence="1" id="KW-0732">Signal</keyword>
<accession>A0A8H4LC59</accession>
<evidence type="ECO:0000313" key="4">
    <source>
        <dbReference type="EMBL" id="KAF4466945.1"/>
    </source>
</evidence>
<feature type="domain" description="Beta-lactamase-like ARB-00930-like C-terminal" evidence="3">
    <location>
        <begin position="428"/>
        <end position="576"/>
    </location>
</feature>
<dbReference type="SUPFAM" id="SSF56601">
    <property type="entry name" value="beta-lactamase/transpeptidase-like"/>
    <property type="match status" value="1"/>
</dbReference>
<organism evidence="4 5">
    <name type="scientific">Fusarium albosuccineum</name>
    <dbReference type="NCBI Taxonomy" id="1237068"/>
    <lineage>
        <taxon>Eukaryota</taxon>
        <taxon>Fungi</taxon>
        <taxon>Dikarya</taxon>
        <taxon>Ascomycota</taxon>
        <taxon>Pezizomycotina</taxon>
        <taxon>Sordariomycetes</taxon>
        <taxon>Hypocreomycetidae</taxon>
        <taxon>Hypocreales</taxon>
        <taxon>Nectriaceae</taxon>
        <taxon>Fusarium</taxon>
        <taxon>Fusarium decemcellulare species complex</taxon>
    </lineage>
</organism>
<evidence type="ECO:0000313" key="5">
    <source>
        <dbReference type="Proteomes" id="UP000554235"/>
    </source>
</evidence>
<dbReference type="InterPro" id="IPR051478">
    <property type="entry name" value="Beta-lactamase-like_AB/R"/>
</dbReference>
<comment type="caution">
    <text evidence="4">The sequence shown here is derived from an EMBL/GenBank/DDBJ whole genome shotgun (WGS) entry which is preliminary data.</text>
</comment>
<dbReference type="Pfam" id="PF26335">
    <property type="entry name" value="ARB_00930_C"/>
    <property type="match status" value="1"/>
</dbReference>
<dbReference type="InterPro" id="IPR058664">
    <property type="entry name" value="ARB_00930-like_C"/>
</dbReference>
<sequence length="577" mass="62301">MYYKVPCISTAVSWALLACVAQAASNGYCPPLGPVLPPPTSPSTYPTYGTAADELIAKLKELTSSFNSSAVSIGVRSVHEATPLFEFHHSPPESDPAGVSVVDSDTVYRLASMTKLFTVLGVLRIESISFEDPITKYLPELRDMNEQAPTQDAIHIVDWDSITIGALAAHQSGVGADLAVDLVNLPGDWISKGFPPADNATLLGCSGFFGQRPCDSEDFFAHFGRRPPVFAPFTTASYSNVGFMLLGLVIQKMTNQTYEDWMQHSILDPIGMNLSFTSKPSNSLGFIPTNDTNWGIDIGVEAPTGALYSTITDLLALGTSILSYDMLSPAKTRKWMKPMSATSSISTFVGAPWEIYRSNNLTEDGRMIEFYTKAGDLFNYHSSIALIPDYDLVMVALVAGPEVSSSTPYQLIGEAATALLPVVEQAGKAAAETQYAGTYSDVSTNSSLTLSTDNGPGLSITKWQVRGVDVIATPMFSNDLLENPPPVRLYPMNLSTANKTTWRAVFQDLTADEAAAHDALFPWAEFSCGSWGVLDRIVYQFQGRDSFVFDMVDGGEGTSKASTLNLSGYRVALTRTS</sequence>
<gene>
    <name evidence="4" type="ORF">FALBO_6183</name>
</gene>
<evidence type="ECO:0000259" key="3">
    <source>
        <dbReference type="Pfam" id="PF26335"/>
    </source>
</evidence>
<keyword evidence="5" id="KW-1185">Reference proteome</keyword>
<dbReference type="PROSITE" id="PS51257">
    <property type="entry name" value="PROKAR_LIPOPROTEIN"/>
    <property type="match status" value="1"/>
</dbReference>
<dbReference type="EMBL" id="JAADYS010000805">
    <property type="protein sequence ID" value="KAF4466945.1"/>
    <property type="molecule type" value="Genomic_DNA"/>
</dbReference>
<evidence type="ECO:0000259" key="2">
    <source>
        <dbReference type="Pfam" id="PF00144"/>
    </source>
</evidence>
<reference evidence="4 5" key="1">
    <citation type="submission" date="2020-01" db="EMBL/GenBank/DDBJ databases">
        <title>Identification and distribution of gene clusters putatively required for synthesis of sphingolipid metabolism inhibitors in phylogenetically diverse species of the filamentous fungus Fusarium.</title>
        <authorList>
            <person name="Kim H.-S."/>
            <person name="Busman M."/>
            <person name="Brown D.W."/>
            <person name="Divon H."/>
            <person name="Uhlig S."/>
            <person name="Proctor R.H."/>
        </authorList>
    </citation>
    <scope>NUCLEOTIDE SEQUENCE [LARGE SCALE GENOMIC DNA]</scope>
    <source>
        <strain evidence="4 5">NRRL 20459</strain>
    </source>
</reference>